<keyword evidence="2 7" id="KW-0812">Transmembrane</keyword>
<dbReference type="InterPro" id="IPR031152">
    <property type="entry name" value="PLXDC"/>
</dbReference>
<evidence type="ECO:0000256" key="1">
    <source>
        <dbReference type="ARBA" id="ARBA00004479"/>
    </source>
</evidence>
<evidence type="ECO:0000256" key="5">
    <source>
        <dbReference type="ARBA" id="ARBA00023180"/>
    </source>
</evidence>
<evidence type="ECO:0000256" key="4">
    <source>
        <dbReference type="ARBA" id="ARBA00022989"/>
    </source>
</evidence>
<dbReference type="OrthoDB" id="6285106at2759"/>
<reference evidence="9 10" key="1">
    <citation type="submission" date="2015-07" db="EMBL/GenBank/DDBJ databases">
        <title>The genome of Melipona quadrifasciata.</title>
        <authorList>
            <person name="Pan H."/>
            <person name="Kapheim K."/>
        </authorList>
    </citation>
    <scope>NUCLEOTIDE SEQUENCE [LARGE SCALE GENOMIC DNA]</scope>
    <source>
        <strain evidence="9">0111107301</strain>
        <tissue evidence="9">Whole body</tissue>
    </source>
</reference>
<proteinExistence type="predicted"/>
<feature type="region of interest" description="Disordered" evidence="6">
    <location>
        <begin position="267"/>
        <end position="308"/>
    </location>
</feature>
<dbReference type="InterPro" id="IPR016201">
    <property type="entry name" value="PSI"/>
</dbReference>
<evidence type="ECO:0000313" key="9">
    <source>
        <dbReference type="EMBL" id="KOX75093.1"/>
    </source>
</evidence>
<keyword evidence="4 7" id="KW-1133">Transmembrane helix</keyword>
<dbReference type="GO" id="GO:0016020">
    <property type="term" value="C:membrane"/>
    <property type="evidence" value="ECO:0007669"/>
    <property type="project" value="UniProtKB-SubCell"/>
</dbReference>
<comment type="subcellular location">
    <subcellularLocation>
        <location evidence="1">Membrane</location>
        <topology evidence="1">Single-pass type I membrane protein</topology>
    </subcellularLocation>
</comment>
<sequence>MNLAVETTICSEETFAALRQQTFRGNKELNLERNFLAHTWRSAKDFDSQLHLDKFLTIVEEYDPKGERRTLYQEKKEKKYQLSIFSTNCMLREKNNYTVLQIQILEILKVDDRCHYELGDSGGRSLHGPVKFAVLPSEDAVDDGEEALARFRRGIDDEKPEPPTEQNPLGEQQQPEQQVAPQQSQPQLQPQQQPQTIVNSSNVPANVSYLTDYPTESTLATSSPSSTTTVSSGKQVTRGGAFRGNKSETSTPVIAIYGKNSSSKVPVPSIVSGDKSNSINGTTEINKNSTKGTETVVEPTKNKDDSDSNIGDISISKFSELSNTTLSQHNITKMVYDTHQYYNSTFIIDEAVGKKYWVDINNHPDLKVNYLLSQSHRRAATVKLKFDFPFYGHKVRNITIATGGFLYTGEYVHSWLAATQYIAPLMANFDTRLSNDSFVKYVDNGTAFTVVWEKVVLQDKINAGPFTFQVTLHQNGDIVFVYSVIPLTVGLIEDTVHPVKVGLSDAYIMDRIVFFVRRKTIYEYHRVNFNQQDIKNWTVIYLHALPTCLEMDNCRDCLTKLKGFECKWCSELNQCSTGTSRSRQDWLLKGCDVRMIKEVDNCPLPNTTCKEHVDEYNHILHLHSEETVTVNEMNAKQEKPGTSPLERSRNNMNMGVSGIIGILLVIGLVVGLAAWAAYAYRNPHSTSGQMLIRYRPSQWSWRRGEARYTAATIHM</sequence>
<organism evidence="9 10">
    <name type="scientific">Melipona quadrifasciata</name>
    <dbReference type="NCBI Taxonomy" id="166423"/>
    <lineage>
        <taxon>Eukaryota</taxon>
        <taxon>Metazoa</taxon>
        <taxon>Ecdysozoa</taxon>
        <taxon>Arthropoda</taxon>
        <taxon>Hexapoda</taxon>
        <taxon>Insecta</taxon>
        <taxon>Pterygota</taxon>
        <taxon>Neoptera</taxon>
        <taxon>Endopterygota</taxon>
        <taxon>Hymenoptera</taxon>
        <taxon>Apocrita</taxon>
        <taxon>Aculeata</taxon>
        <taxon>Apoidea</taxon>
        <taxon>Anthophila</taxon>
        <taxon>Apidae</taxon>
        <taxon>Melipona</taxon>
    </lineage>
</organism>
<accession>A0A0M9A3B7</accession>
<feature type="region of interest" description="Disordered" evidence="6">
    <location>
        <begin position="153"/>
        <end position="196"/>
    </location>
</feature>
<dbReference type="AlphaFoldDB" id="A0A0M9A3B7"/>
<evidence type="ECO:0000256" key="7">
    <source>
        <dbReference type="SAM" id="Phobius"/>
    </source>
</evidence>
<evidence type="ECO:0000259" key="8">
    <source>
        <dbReference type="SMART" id="SM00423"/>
    </source>
</evidence>
<keyword evidence="3" id="KW-0732">Signal</keyword>
<feature type="compositionally biased region" description="Low complexity" evidence="6">
    <location>
        <begin position="216"/>
        <end position="232"/>
    </location>
</feature>
<name>A0A0M9A3B7_9HYME</name>
<dbReference type="SMART" id="SM00423">
    <property type="entry name" value="PSI"/>
    <property type="match status" value="1"/>
</dbReference>
<feature type="compositionally biased region" description="Low complexity" evidence="6">
    <location>
        <begin position="172"/>
        <end position="195"/>
    </location>
</feature>
<dbReference type="STRING" id="166423.A0A0M9A3B7"/>
<feature type="region of interest" description="Disordered" evidence="6">
    <location>
        <begin position="216"/>
        <end position="247"/>
    </location>
</feature>
<protein>
    <submittedName>
        <fullName evidence="9">Plexin domain-containing protein 2</fullName>
    </submittedName>
</protein>
<keyword evidence="7" id="KW-0472">Membrane</keyword>
<dbReference type="EMBL" id="KQ435774">
    <property type="protein sequence ID" value="KOX75093.1"/>
    <property type="molecule type" value="Genomic_DNA"/>
</dbReference>
<evidence type="ECO:0000256" key="6">
    <source>
        <dbReference type="SAM" id="MobiDB-lite"/>
    </source>
</evidence>
<keyword evidence="5" id="KW-0325">Glycoprotein</keyword>
<evidence type="ECO:0000256" key="3">
    <source>
        <dbReference type="ARBA" id="ARBA00022729"/>
    </source>
</evidence>
<dbReference type="Proteomes" id="UP000053105">
    <property type="component" value="Unassembled WGS sequence"/>
</dbReference>
<dbReference type="PANTHER" id="PTHR13055">
    <property type="entry name" value="TUMOR ENDOTHELIAL MARKER 7 RELATED"/>
    <property type="match status" value="1"/>
</dbReference>
<feature type="compositionally biased region" description="Basic and acidic residues" evidence="6">
    <location>
        <begin position="153"/>
        <end position="162"/>
    </location>
</feature>
<feature type="transmembrane region" description="Helical" evidence="7">
    <location>
        <begin position="654"/>
        <end position="680"/>
    </location>
</feature>
<dbReference type="PANTHER" id="PTHR13055:SF12">
    <property type="entry name" value="LD40707P"/>
    <property type="match status" value="1"/>
</dbReference>
<feature type="compositionally biased region" description="Polar residues" evidence="6">
    <location>
        <begin position="274"/>
        <end position="293"/>
    </location>
</feature>
<feature type="domain" description="PSI" evidence="8">
    <location>
        <begin position="547"/>
        <end position="592"/>
    </location>
</feature>
<evidence type="ECO:0000256" key="2">
    <source>
        <dbReference type="ARBA" id="ARBA00022692"/>
    </source>
</evidence>
<gene>
    <name evidence="9" type="ORF">WN51_13400</name>
</gene>
<evidence type="ECO:0000313" key="10">
    <source>
        <dbReference type="Proteomes" id="UP000053105"/>
    </source>
</evidence>
<keyword evidence="10" id="KW-1185">Reference proteome</keyword>